<evidence type="ECO:0000313" key="3">
    <source>
        <dbReference type="Proteomes" id="UP000242180"/>
    </source>
</evidence>
<organism evidence="2 3">
    <name type="scientific">Syncephalastrum racemosum</name>
    <name type="common">Filamentous fungus</name>
    <dbReference type="NCBI Taxonomy" id="13706"/>
    <lineage>
        <taxon>Eukaryota</taxon>
        <taxon>Fungi</taxon>
        <taxon>Fungi incertae sedis</taxon>
        <taxon>Mucoromycota</taxon>
        <taxon>Mucoromycotina</taxon>
        <taxon>Mucoromycetes</taxon>
        <taxon>Mucorales</taxon>
        <taxon>Syncephalastraceae</taxon>
        <taxon>Syncephalastrum</taxon>
    </lineage>
</organism>
<dbReference type="AlphaFoldDB" id="A0A1X2HHH6"/>
<comment type="caution">
    <text evidence="2">The sequence shown here is derived from an EMBL/GenBank/DDBJ whole genome shotgun (WGS) entry which is preliminary data.</text>
</comment>
<dbReference type="InParanoid" id="A0A1X2HHH6"/>
<proteinExistence type="predicted"/>
<reference evidence="2 3" key="1">
    <citation type="submission" date="2016-07" db="EMBL/GenBank/DDBJ databases">
        <title>Pervasive Adenine N6-methylation of Active Genes in Fungi.</title>
        <authorList>
            <consortium name="DOE Joint Genome Institute"/>
            <person name="Mondo S.J."/>
            <person name="Dannebaum R.O."/>
            <person name="Kuo R.C."/>
            <person name="Labutti K."/>
            <person name="Haridas S."/>
            <person name="Kuo A."/>
            <person name="Salamov A."/>
            <person name="Ahrendt S.R."/>
            <person name="Lipzen A."/>
            <person name="Sullivan W."/>
            <person name="Andreopoulos W.B."/>
            <person name="Clum A."/>
            <person name="Lindquist E."/>
            <person name="Daum C."/>
            <person name="Ramamoorthy G.K."/>
            <person name="Gryganskyi A."/>
            <person name="Culley D."/>
            <person name="Magnuson J.K."/>
            <person name="James T.Y."/>
            <person name="O'Malley M.A."/>
            <person name="Stajich J.E."/>
            <person name="Spatafora J.W."/>
            <person name="Visel A."/>
            <person name="Grigoriev I.V."/>
        </authorList>
    </citation>
    <scope>NUCLEOTIDE SEQUENCE [LARGE SCALE GENOMIC DNA]</scope>
    <source>
        <strain evidence="2 3">NRRL 2496</strain>
    </source>
</reference>
<accession>A0A1X2HHH6</accession>
<dbReference type="OrthoDB" id="2289916at2759"/>
<protein>
    <submittedName>
        <fullName evidence="2">Uncharacterized protein</fullName>
    </submittedName>
</protein>
<evidence type="ECO:0000313" key="2">
    <source>
        <dbReference type="EMBL" id="ORY98531.1"/>
    </source>
</evidence>
<dbReference type="STRING" id="13706.A0A1X2HHH6"/>
<dbReference type="Proteomes" id="UP000242180">
    <property type="component" value="Unassembled WGS sequence"/>
</dbReference>
<gene>
    <name evidence="2" type="ORF">BCR43DRAFT_487689</name>
</gene>
<evidence type="ECO:0000256" key="1">
    <source>
        <dbReference type="SAM" id="MobiDB-lite"/>
    </source>
</evidence>
<keyword evidence="3" id="KW-1185">Reference proteome</keyword>
<feature type="region of interest" description="Disordered" evidence="1">
    <location>
        <begin position="1"/>
        <end position="81"/>
    </location>
</feature>
<dbReference type="EMBL" id="MCGN01000003">
    <property type="protein sequence ID" value="ORY98531.1"/>
    <property type="molecule type" value="Genomic_DNA"/>
</dbReference>
<name>A0A1X2HHH6_SYNRA</name>
<sequence length="99" mass="11044">MGGKLSRDIQALNGKRPRKRKQHRTPESPIPDGPTSPHHAQPSLESDTSSKPESKSSKTVISGRDFHATQTSSYWLPKDEEEQDRLVGQHFAIKEVNDG</sequence>